<keyword evidence="2" id="KW-0732">Signal</keyword>
<evidence type="ECO:0000256" key="2">
    <source>
        <dbReference type="SAM" id="SignalP"/>
    </source>
</evidence>
<dbReference type="PROSITE" id="PS51257">
    <property type="entry name" value="PROKAR_LIPOPROTEIN"/>
    <property type="match status" value="1"/>
</dbReference>
<dbReference type="GO" id="GO:0030288">
    <property type="term" value="C:outer membrane-bounded periplasmic space"/>
    <property type="evidence" value="ECO:0007669"/>
    <property type="project" value="TreeGrafter"/>
</dbReference>
<dbReference type="InterPro" id="IPR050695">
    <property type="entry name" value="N-acetylmuramoyl_amidase_3"/>
</dbReference>
<feature type="chain" id="PRO_5038839832" evidence="2">
    <location>
        <begin position="19"/>
        <end position="269"/>
    </location>
</feature>
<feature type="signal peptide" evidence="2">
    <location>
        <begin position="1"/>
        <end position="18"/>
    </location>
</feature>
<dbReference type="SMART" id="SM00646">
    <property type="entry name" value="Ami_3"/>
    <property type="match status" value="1"/>
</dbReference>
<sequence length="269" mass="28149">MRLPSPPRLLLLPILLVAALGGCQLEPTEAGVQQRSHEEAAEQVPPLAGFTVAIDPGHNGGNGDAPEVIDELVDVGNGEKPCDTTGTNTDDGYFEHEFNFDVASRLSTLLTEAGATVLLTRTDDTGVGPCITERTALANDAEASVSVSIHADGGPPDGSGFHIMEPIELDGHDDGVVDSSHELALSLADTIEAVSGMPPADYIGTDGINPRSDMGGLNLTTVPKVMVECGNMRNSHDAALHRDPEFRQSLAQALADGITDFLIEEPAPN</sequence>
<name>A0A543ATQ3_9ACTN</name>
<dbReference type="Proteomes" id="UP000317043">
    <property type="component" value="Unassembled WGS sequence"/>
</dbReference>
<dbReference type="CDD" id="cd02696">
    <property type="entry name" value="MurNAc-LAA"/>
    <property type="match status" value="1"/>
</dbReference>
<dbReference type="InterPro" id="IPR002508">
    <property type="entry name" value="MurNAc-LAA_cat"/>
</dbReference>
<gene>
    <name evidence="4" type="ORF">FB566_1500</name>
</gene>
<evidence type="ECO:0000313" key="5">
    <source>
        <dbReference type="Proteomes" id="UP000317043"/>
    </source>
</evidence>
<dbReference type="Gene3D" id="3.40.630.40">
    <property type="entry name" value="Zn-dependent exopeptidases"/>
    <property type="match status" value="1"/>
</dbReference>
<dbReference type="PANTHER" id="PTHR30404:SF0">
    <property type="entry name" value="N-ACETYLMURAMOYL-L-ALANINE AMIDASE AMIC"/>
    <property type="match status" value="1"/>
</dbReference>
<dbReference type="GO" id="GO:0008745">
    <property type="term" value="F:N-acetylmuramoyl-L-alanine amidase activity"/>
    <property type="evidence" value="ECO:0007669"/>
    <property type="project" value="InterPro"/>
</dbReference>
<dbReference type="RefSeq" id="WP_211347580.1">
    <property type="nucleotide sequence ID" value="NZ_JBHTGS010000001.1"/>
</dbReference>
<dbReference type="PANTHER" id="PTHR30404">
    <property type="entry name" value="N-ACETYLMURAMOYL-L-ALANINE AMIDASE"/>
    <property type="match status" value="1"/>
</dbReference>
<dbReference type="GO" id="GO:0009253">
    <property type="term" value="P:peptidoglycan catabolic process"/>
    <property type="evidence" value="ECO:0007669"/>
    <property type="project" value="InterPro"/>
</dbReference>
<evidence type="ECO:0000256" key="1">
    <source>
        <dbReference type="ARBA" id="ARBA00022801"/>
    </source>
</evidence>
<protein>
    <submittedName>
        <fullName evidence="4">N-acetylmuramoyl-L-alanine amidase</fullName>
    </submittedName>
</protein>
<organism evidence="4 5">
    <name type="scientific">Stackebrandtia endophytica</name>
    <dbReference type="NCBI Taxonomy" id="1496996"/>
    <lineage>
        <taxon>Bacteria</taxon>
        <taxon>Bacillati</taxon>
        <taxon>Actinomycetota</taxon>
        <taxon>Actinomycetes</taxon>
        <taxon>Glycomycetales</taxon>
        <taxon>Glycomycetaceae</taxon>
        <taxon>Stackebrandtia</taxon>
    </lineage>
</organism>
<accession>A0A543ATQ3</accession>
<keyword evidence="1" id="KW-0378">Hydrolase</keyword>
<proteinExistence type="predicted"/>
<reference evidence="4 5" key="1">
    <citation type="submission" date="2019-06" db="EMBL/GenBank/DDBJ databases">
        <title>Sequencing the genomes of 1000 actinobacteria strains.</title>
        <authorList>
            <person name="Klenk H.-P."/>
        </authorList>
    </citation>
    <scope>NUCLEOTIDE SEQUENCE [LARGE SCALE GENOMIC DNA]</scope>
    <source>
        <strain evidence="4 5">DSM 45928</strain>
    </source>
</reference>
<dbReference type="AlphaFoldDB" id="A0A543ATQ3"/>
<dbReference type="Pfam" id="PF01520">
    <property type="entry name" value="Amidase_3"/>
    <property type="match status" value="1"/>
</dbReference>
<keyword evidence="5" id="KW-1185">Reference proteome</keyword>
<evidence type="ECO:0000313" key="4">
    <source>
        <dbReference type="EMBL" id="TQL75980.1"/>
    </source>
</evidence>
<dbReference type="EMBL" id="VFOW01000001">
    <property type="protein sequence ID" value="TQL75980.1"/>
    <property type="molecule type" value="Genomic_DNA"/>
</dbReference>
<dbReference type="InParanoid" id="A0A543ATQ3"/>
<comment type="caution">
    <text evidence="4">The sequence shown here is derived from an EMBL/GenBank/DDBJ whole genome shotgun (WGS) entry which is preliminary data.</text>
</comment>
<dbReference type="SUPFAM" id="SSF53187">
    <property type="entry name" value="Zn-dependent exopeptidases"/>
    <property type="match status" value="1"/>
</dbReference>
<evidence type="ECO:0000259" key="3">
    <source>
        <dbReference type="SMART" id="SM00646"/>
    </source>
</evidence>
<feature type="domain" description="MurNAc-LAA" evidence="3">
    <location>
        <begin position="135"/>
        <end position="259"/>
    </location>
</feature>